<dbReference type="Proteomes" id="UP000006250">
    <property type="component" value="Unassembled WGS sequence"/>
</dbReference>
<reference evidence="1 2" key="1">
    <citation type="submission" date="2010-08" db="EMBL/GenBank/DDBJ databases">
        <title>The draft genome of Desulfovibrio fructosovorans JJ.</title>
        <authorList>
            <consortium name="US DOE Joint Genome Institute (JGI-PGF)"/>
            <person name="Lucas S."/>
            <person name="Copeland A."/>
            <person name="Lapidus A."/>
            <person name="Cheng J.-F."/>
            <person name="Bruce D."/>
            <person name="Goodwin L."/>
            <person name="Pitluck S."/>
            <person name="Land M.L."/>
            <person name="Hauser L."/>
            <person name="Chang Y.-J."/>
            <person name="Jeffries C."/>
            <person name="Wall J.D."/>
            <person name="Stahl D.A."/>
            <person name="Arkin A.P."/>
            <person name="Dehal P."/>
            <person name="Stolyar S.M."/>
            <person name="Hazen T.C."/>
            <person name="Woyke T.J."/>
        </authorList>
    </citation>
    <scope>NUCLEOTIDE SEQUENCE [LARGE SCALE GENOMIC DNA]</scope>
    <source>
        <strain evidence="1 2">JJ</strain>
    </source>
</reference>
<dbReference type="eggNOG" id="COG0421">
    <property type="taxonomic scope" value="Bacteria"/>
</dbReference>
<dbReference type="Gene3D" id="3.40.50.150">
    <property type="entry name" value="Vaccinia Virus protein VP39"/>
    <property type="match status" value="1"/>
</dbReference>
<dbReference type="STRING" id="596151.DesfrDRAFT_2515"/>
<keyword evidence="2" id="KW-1185">Reference proteome</keyword>
<accession>E1JY16</accession>
<comment type="caution">
    <text evidence="1">The sequence shown here is derived from an EMBL/GenBank/DDBJ whole genome shotgun (WGS) entry which is preliminary data.</text>
</comment>
<protein>
    <recommendedName>
        <fullName evidence="3">PABS domain-containing protein</fullName>
    </recommendedName>
</protein>
<proteinExistence type="predicted"/>
<name>E1JY16_SOLFR</name>
<evidence type="ECO:0000313" key="1">
    <source>
        <dbReference type="EMBL" id="EFL50754.1"/>
    </source>
</evidence>
<dbReference type="AlphaFoldDB" id="E1JY16"/>
<gene>
    <name evidence="1" type="ORF">DesfrDRAFT_2515</name>
</gene>
<dbReference type="InterPro" id="IPR029063">
    <property type="entry name" value="SAM-dependent_MTases_sf"/>
</dbReference>
<evidence type="ECO:0008006" key="3">
    <source>
        <dbReference type="Google" id="ProtNLM"/>
    </source>
</evidence>
<organism evidence="1 2">
    <name type="scientific">Solidesulfovibrio fructosivorans JJ]</name>
    <dbReference type="NCBI Taxonomy" id="596151"/>
    <lineage>
        <taxon>Bacteria</taxon>
        <taxon>Pseudomonadati</taxon>
        <taxon>Thermodesulfobacteriota</taxon>
        <taxon>Desulfovibrionia</taxon>
        <taxon>Desulfovibrionales</taxon>
        <taxon>Desulfovibrionaceae</taxon>
        <taxon>Solidesulfovibrio</taxon>
    </lineage>
</organism>
<evidence type="ECO:0000313" key="2">
    <source>
        <dbReference type="Proteomes" id="UP000006250"/>
    </source>
</evidence>
<dbReference type="EMBL" id="AECZ01000016">
    <property type="protein sequence ID" value="EFL50754.1"/>
    <property type="molecule type" value="Genomic_DNA"/>
</dbReference>
<dbReference type="SUPFAM" id="SSF53335">
    <property type="entry name" value="S-adenosyl-L-methionine-dependent methyltransferases"/>
    <property type="match status" value="1"/>
</dbReference>
<sequence length="186" mass="20989">MTDNVYDVITIDPAPPLWSAGTVNLYTKEFLTLCKEHISEGGVVSLWLPPAPVTDLAMIMKTFTEVFPDATLWRGPNFPGFYCIGGKKSFDQSRESLERVVASLLKAPDLGEWFPRLRDPSVLRRMYVFDSRRFAQLVKPFPDVTDDRPYTEFPLWRGVLADRVPILSAENLARMVGQPEAPSAKP</sequence>